<evidence type="ECO:0000256" key="3">
    <source>
        <dbReference type="ARBA" id="ARBA00022833"/>
    </source>
</evidence>
<comment type="caution">
    <text evidence="6">The sequence shown here is derived from an EMBL/GenBank/DDBJ whole genome shotgun (WGS) entry which is preliminary data.</text>
</comment>
<dbReference type="PANTHER" id="PTHR11329">
    <property type="entry name" value="LEUKOCYTE CELL-DERIVED CHEMOTAXIN 2"/>
    <property type="match status" value="1"/>
</dbReference>
<keyword evidence="1" id="KW-0479">Metal-binding</keyword>
<proteinExistence type="inferred from homology"/>
<evidence type="ECO:0000256" key="5">
    <source>
        <dbReference type="ARBA" id="ARBA00024361"/>
    </source>
</evidence>
<dbReference type="EMBL" id="BAAFST010000013">
    <property type="protein sequence ID" value="GAB1298251.1"/>
    <property type="molecule type" value="Genomic_DNA"/>
</dbReference>
<protein>
    <submittedName>
        <fullName evidence="6">Leukocyte cell-derived chemotaxin-2</fullName>
    </submittedName>
</protein>
<dbReference type="PANTHER" id="PTHR11329:SF0">
    <property type="entry name" value="LEUKOCYTE CELL-DERIVED CHEMOTAXIN-2"/>
    <property type="match status" value="1"/>
</dbReference>
<keyword evidence="7" id="KW-1185">Reference proteome</keyword>
<evidence type="ECO:0000256" key="1">
    <source>
        <dbReference type="ARBA" id="ARBA00022723"/>
    </source>
</evidence>
<dbReference type="Gene3D" id="2.70.70.10">
    <property type="entry name" value="Glucose Permease (Domain IIA)"/>
    <property type="match status" value="1"/>
</dbReference>
<keyword evidence="2" id="KW-0732">Signal</keyword>
<dbReference type="InterPro" id="IPR011055">
    <property type="entry name" value="Dup_hybrid_motif"/>
</dbReference>
<gene>
    <name evidence="6" type="ORF">APTSU1_001348700</name>
</gene>
<name>A0ABQ0FG82_APOSI</name>
<keyword evidence="4" id="KW-1015">Disulfide bond</keyword>
<comment type="similarity">
    <text evidence="5">Belongs to the LECT2/MIM-1 family.</text>
</comment>
<evidence type="ECO:0000313" key="6">
    <source>
        <dbReference type="EMBL" id="GAB1298251.1"/>
    </source>
</evidence>
<evidence type="ECO:0000313" key="7">
    <source>
        <dbReference type="Proteomes" id="UP001623349"/>
    </source>
</evidence>
<keyword evidence="3" id="KW-0862">Zinc</keyword>
<sequence>MSHSSAVCAVWVCIIASHATFKKGNAFCLEDLKKGYETRDSKAKLSERIDSVHVDRVCMGAVLTRGRNRRQNPDVSHNNPHFSCFDFYCSLAGPWANICAGKSSNEVRACDSYGCGQYSAQRTQKHHPGVDILCSDGSVVYAPFTGKIVGQEKPYRNKNAINDGVRLSGRGFCVKIFYIKPIKYKGSIKKGEKLGTLLPLQKVYPGIQSHVHIENCDSSDPTTYL</sequence>
<evidence type="ECO:0000256" key="4">
    <source>
        <dbReference type="ARBA" id="ARBA00023157"/>
    </source>
</evidence>
<dbReference type="Proteomes" id="UP001623349">
    <property type="component" value="Unassembled WGS sequence"/>
</dbReference>
<dbReference type="InterPro" id="IPR008663">
    <property type="entry name" value="LECT2"/>
</dbReference>
<evidence type="ECO:0000256" key="2">
    <source>
        <dbReference type="ARBA" id="ARBA00022729"/>
    </source>
</evidence>
<accession>A0ABQ0FG82</accession>
<organism evidence="6 7">
    <name type="scientific">Apodemus speciosus</name>
    <name type="common">Large Japanese field mouse</name>
    <dbReference type="NCBI Taxonomy" id="105296"/>
    <lineage>
        <taxon>Eukaryota</taxon>
        <taxon>Metazoa</taxon>
        <taxon>Chordata</taxon>
        <taxon>Craniata</taxon>
        <taxon>Vertebrata</taxon>
        <taxon>Euteleostomi</taxon>
        <taxon>Mammalia</taxon>
        <taxon>Eutheria</taxon>
        <taxon>Euarchontoglires</taxon>
        <taxon>Glires</taxon>
        <taxon>Rodentia</taxon>
        <taxon>Myomorpha</taxon>
        <taxon>Muroidea</taxon>
        <taxon>Muridae</taxon>
        <taxon>Murinae</taxon>
        <taxon>Apodemus</taxon>
    </lineage>
</organism>
<reference evidence="6 7" key="1">
    <citation type="submission" date="2024-08" db="EMBL/GenBank/DDBJ databases">
        <title>The draft genome of Apodemus speciosus.</title>
        <authorList>
            <person name="Nabeshima K."/>
            <person name="Suzuki S."/>
            <person name="Onuma M."/>
        </authorList>
    </citation>
    <scope>NUCLEOTIDE SEQUENCE [LARGE SCALE GENOMIC DNA]</scope>
    <source>
        <strain evidence="6">IB14-021</strain>
    </source>
</reference>